<comment type="caution">
    <text evidence="2">The sequence shown here is derived from an EMBL/GenBank/DDBJ whole genome shotgun (WGS) entry which is preliminary data.</text>
</comment>
<dbReference type="PROSITE" id="PS51354">
    <property type="entry name" value="GLUTAREDOXIN_2"/>
    <property type="match status" value="1"/>
</dbReference>
<dbReference type="Proteomes" id="UP000017090">
    <property type="component" value="Unassembled WGS sequence"/>
</dbReference>
<gene>
    <name evidence="2" type="ORF">HMPREF1250_1231</name>
</gene>
<keyword evidence="3" id="KW-1185">Reference proteome</keyword>
<dbReference type="EMBL" id="AWXA01000051">
    <property type="protein sequence ID" value="ERT57799.1"/>
    <property type="molecule type" value="Genomic_DNA"/>
</dbReference>
<protein>
    <submittedName>
        <fullName evidence="2">Glutaredoxin</fullName>
    </submittedName>
</protein>
<dbReference type="Pfam" id="PF00462">
    <property type="entry name" value="Glutaredoxin"/>
    <property type="match status" value="1"/>
</dbReference>
<accession>U7UFZ9</accession>
<dbReference type="OrthoDB" id="5348456at2"/>
<evidence type="ECO:0000313" key="2">
    <source>
        <dbReference type="EMBL" id="ERT57799.1"/>
    </source>
</evidence>
<dbReference type="InterPro" id="IPR002109">
    <property type="entry name" value="Glutaredoxin"/>
</dbReference>
<dbReference type="STRING" id="1111454.HMPREF1250_1231"/>
<dbReference type="SUPFAM" id="SSF52833">
    <property type="entry name" value="Thioredoxin-like"/>
    <property type="match status" value="1"/>
</dbReference>
<dbReference type="Gene3D" id="3.40.30.10">
    <property type="entry name" value="Glutaredoxin"/>
    <property type="match status" value="1"/>
</dbReference>
<evidence type="ECO:0000259" key="1">
    <source>
        <dbReference type="Pfam" id="PF00462"/>
    </source>
</evidence>
<dbReference type="InterPro" id="IPR036249">
    <property type="entry name" value="Thioredoxin-like_sf"/>
</dbReference>
<feature type="domain" description="Glutaredoxin" evidence="1">
    <location>
        <begin position="5"/>
        <end position="65"/>
    </location>
</feature>
<sequence>MKTIMAFYLNGCPYCANAKKAVEELTRENAAYQSIDLTWYEETEHADLLPAHPYTYVPNMFVDDEKRYEAHPGEMYDETKAKIKAVFDSVL</sequence>
<dbReference type="PATRIC" id="fig|1111454.3.peg.1914"/>
<dbReference type="RefSeq" id="WP_023054303.1">
    <property type="nucleotide sequence ID" value="NZ_AWXA01000051.1"/>
</dbReference>
<dbReference type="AlphaFoldDB" id="U7UFZ9"/>
<evidence type="ECO:0000313" key="3">
    <source>
        <dbReference type="Proteomes" id="UP000017090"/>
    </source>
</evidence>
<proteinExistence type="predicted"/>
<organism evidence="2 3">
    <name type="scientific">Megasphaera vaginalis</name>
    <name type="common">ex Srinivasan et al. 2021</name>
    <dbReference type="NCBI Taxonomy" id="1111454"/>
    <lineage>
        <taxon>Bacteria</taxon>
        <taxon>Bacillati</taxon>
        <taxon>Bacillota</taxon>
        <taxon>Negativicutes</taxon>
        <taxon>Veillonellales</taxon>
        <taxon>Veillonellaceae</taxon>
        <taxon>Megasphaera</taxon>
    </lineage>
</organism>
<dbReference type="eggNOG" id="COG0695">
    <property type="taxonomic scope" value="Bacteria"/>
</dbReference>
<name>U7UFZ9_9FIRM</name>
<reference evidence="2 3" key="1">
    <citation type="submission" date="2013-09" db="EMBL/GenBank/DDBJ databases">
        <authorList>
            <person name="Durkin A.S."/>
            <person name="Haft D.R."/>
            <person name="McCorrison J."/>
            <person name="Torralba M."/>
            <person name="Gillis M."/>
            <person name="Haft D.H."/>
            <person name="Methe B."/>
            <person name="Sutton G."/>
            <person name="Nelson K.E."/>
        </authorList>
    </citation>
    <scope>NUCLEOTIDE SEQUENCE [LARGE SCALE GENOMIC DNA]</scope>
    <source>
        <strain evidence="2 3">BV3C16-1</strain>
    </source>
</reference>